<dbReference type="RefSeq" id="WP_068914128.1">
    <property type="nucleotide sequence ID" value="NZ_MBEW02000003.1"/>
</dbReference>
<dbReference type="InterPro" id="IPR027492">
    <property type="entry name" value="RNA_MTrfase_RlmN"/>
</dbReference>
<keyword evidence="10 12" id="KW-0408">Iron</keyword>
<feature type="binding site" evidence="12">
    <location>
        <position position="288"/>
    </location>
    <ligand>
        <name>S-adenosyl-L-methionine</name>
        <dbReference type="ChEBI" id="CHEBI:59789"/>
    </ligand>
</feature>
<dbReference type="GO" id="GO:0070475">
    <property type="term" value="P:rRNA base methylation"/>
    <property type="evidence" value="ECO:0007669"/>
    <property type="project" value="UniProtKB-UniRule"/>
</dbReference>
<evidence type="ECO:0000256" key="8">
    <source>
        <dbReference type="ARBA" id="ARBA00022694"/>
    </source>
</evidence>
<dbReference type="GO" id="GO:0030488">
    <property type="term" value="P:tRNA methylation"/>
    <property type="evidence" value="ECO:0007669"/>
    <property type="project" value="UniProtKB-UniRule"/>
</dbReference>
<keyword evidence="11 12" id="KW-0411">Iron-sulfur</keyword>
<proteinExistence type="inferred from homology"/>
<keyword evidence="12" id="KW-1015">Disulfide bond</keyword>
<comment type="catalytic activity">
    <reaction evidence="12">
        <text>adenosine(2503) in 23S rRNA + 2 reduced [2Fe-2S]-[ferredoxin] + 2 S-adenosyl-L-methionine = 2-methyladenosine(2503) in 23S rRNA + 5'-deoxyadenosine + L-methionine + 2 oxidized [2Fe-2S]-[ferredoxin] + S-adenosyl-L-homocysteine</text>
        <dbReference type="Rhea" id="RHEA:42916"/>
        <dbReference type="Rhea" id="RHEA-COMP:10000"/>
        <dbReference type="Rhea" id="RHEA-COMP:10001"/>
        <dbReference type="Rhea" id="RHEA-COMP:10152"/>
        <dbReference type="Rhea" id="RHEA-COMP:10282"/>
        <dbReference type="ChEBI" id="CHEBI:17319"/>
        <dbReference type="ChEBI" id="CHEBI:33737"/>
        <dbReference type="ChEBI" id="CHEBI:33738"/>
        <dbReference type="ChEBI" id="CHEBI:57844"/>
        <dbReference type="ChEBI" id="CHEBI:57856"/>
        <dbReference type="ChEBI" id="CHEBI:59789"/>
        <dbReference type="ChEBI" id="CHEBI:74411"/>
        <dbReference type="ChEBI" id="CHEBI:74497"/>
        <dbReference type="EC" id="2.1.1.192"/>
    </reaction>
</comment>
<dbReference type="EC" id="2.1.1.192" evidence="12"/>
<evidence type="ECO:0000256" key="6">
    <source>
        <dbReference type="ARBA" id="ARBA00022679"/>
    </source>
</evidence>
<evidence type="ECO:0000256" key="1">
    <source>
        <dbReference type="ARBA" id="ARBA00004496"/>
    </source>
</evidence>
<comment type="subcellular location">
    <subcellularLocation>
        <location evidence="1 12">Cytoplasm</location>
    </subcellularLocation>
</comment>
<evidence type="ECO:0000256" key="3">
    <source>
        <dbReference type="ARBA" id="ARBA00022490"/>
    </source>
</evidence>
<comment type="catalytic activity">
    <reaction evidence="12">
        <text>adenosine(37) in tRNA + 2 reduced [2Fe-2S]-[ferredoxin] + 2 S-adenosyl-L-methionine = 2-methyladenosine(37) in tRNA + 5'-deoxyadenosine + L-methionine + 2 oxidized [2Fe-2S]-[ferredoxin] + S-adenosyl-L-homocysteine</text>
        <dbReference type="Rhea" id="RHEA:43332"/>
        <dbReference type="Rhea" id="RHEA-COMP:10000"/>
        <dbReference type="Rhea" id="RHEA-COMP:10001"/>
        <dbReference type="Rhea" id="RHEA-COMP:10162"/>
        <dbReference type="Rhea" id="RHEA-COMP:10485"/>
        <dbReference type="ChEBI" id="CHEBI:17319"/>
        <dbReference type="ChEBI" id="CHEBI:33737"/>
        <dbReference type="ChEBI" id="CHEBI:33738"/>
        <dbReference type="ChEBI" id="CHEBI:57844"/>
        <dbReference type="ChEBI" id="CHEBI:57856"/>
        <dbReference type="ChEBI" id="CHEBI:59789"/>
        <dbReference type="ChEBI" id="CHEBI:74411"/>
        <dbReference type="ChEBI" id="CHEBI:74497"/>
        <dbReference type="EC" id="2.1.1.192"/>
    </reaction>
</comment>
<keyword evidence="6 12" id="KW-0808">Transferase</keyword>
<organism evidence="14 15">
    <name type="scientific">Criibacterium bergeronii</name>
    <dbReference type="NCBI Taxonomy" id="1871336"/>
    <lineage>
        <taxon>Bacteria</taxon>
        <taxon>Bacillati</taxon>
        <taxon>Bacillota</taxon>
        <taxon>Clostridia</taxon>
        <taxon>Peptostreptococcales</taxon>
        <taxon>Filifactoraceae</taxon>
        <taxon>Criibacterium</taxon>
    </lineage>
</organism>
<feature type="domain" description="Radical SAM core" evidence="13">
    <location>
        <begin position="96"/>
        <end position="331"/>
    </location>
</feature>
<evidence type="ECO:0000256" key="10">
    <source>
        <dbReference type="ARBA" id="ARBA00023004"/>
    </source>
</evidence>
<protein>
    <recommendedName>
        <fullName evidence="12">Probable dual-specificity RNA methyltransferase RlmN</fullName>
        <ecNumber evidence="12">2.1.1.192</ecNumber>
    </recommendedName>
    <alternativeName>
        <fullName evidence="12">23S rRNA (adenine(2503)-C(2))-methyltransferase</fullName>
    </alternativeName>
    <alternativeName>
        <fullName evidence="12">23S rRNA m2A2503 methyltransferase</fullName>
    </alternativeName>
    <alternativeName>
        <fullName evidence="12">Ribosomal RNA large subunit methyltransferase N</fullName>
    </alternativeName>
    <alternativeName>
        <fullName evidence="12">tRNA (adenine(37)-C(2))-methyltransferase</fullName>
    </alternativeName>
    <alternativeName>
        <fullName evidence="12">tRNA m2A37 methyltransferase</fullName>
    </alternativeName>
</protein>
<dbReference type="InterPro" id="IPR040072">
    <property type="entry name" value="Methyltransferase_A"/>
</dbReference>
<dbReference type="InterPro" id="IPR007197">
    <property type="entry name" value="rSAM"/>
</dbReference>
<dbReference type="GO" id="GO:0000049">
    <property type="term" value="F:tRNA binding"/>
    <property type="evidence" value="ECO:0007669"/>
    <property type="project" value="UniProtKB-UniRule"/>
</dbReference>
<dbReference type="PROSITE" id="PS51918">
    <property type="entry name" value="RADICAL_SAM"/>
    <property type="match status" value="1"/>
</dbReference>
<feature type="binding site" evidence="12">
    <location>
        <position position="117"/>
    </location>
    <ligand>
        <name>[4Fe-4S] cluster</name>
        <dbReference type="ChEBI" id="CHEBI:49883"/>
        <note>4Fe-4S-S-AdoMet</note>
    </ligand>
</feature>
<dbReference type="InterPro" id="IPR048641">
    <property type="entry name" value="RlmN_N"/>
</dbReference>
<dbReference type="Gene3D" id="1.10.150.530">
    <property type="match status" value="1"/>
</dbReference>
<name>A0A371INB8_9FIRM</name>
<dbReference type="GO" id="GO:0046872">
    <property type="term" value="F:metal ion binding"/>
    <property type="evidence" value="ECO:0007669"/>
    <property type="project" value="UniProtKB-KW"/>
</dbReference>
<accession>A0A371INB8</accession>
<dbReference type="GO" id="GO:0019843">
    <property type="term" value="F:rRNA binding"/>
    <property type="evidence" value="ECO:0007669"/>
    <property type="project" value="UniProtKB-UniRule"/>
</dbReference>
<feature type="binding site" evidence="12">
    <location>
        <position position="110"/>
    </location>
    <ligand>
        <name>[4Fe-4S] cluster</name>
        <dbReference type="ChEBI" id="CHEBI:49883"/>
        <note>4Fe-4S-S-AdoMet</note>
    </ligand>
</feature>
<dbReference type="SFLD" id="SFLDG01062">
    <property type="entry name" value="methyltransferase_(Class_A)"/>
    <property type="match status" value="1"/>
</dbReference>
<dbReference type="HAMAP" id="MF_01849">
    <property type="entry name" value="RNA_methyltr_RlmN"/>
    <property type="match status" value="1"/>
</dbReference>
<evidence type="ECO:0000313" key="14">
    <source>
        <dbReference type="EMBL" id="RDY21971.1"/>
    </source>
</evidence>
<reference evidence="14 15" key="1">
    <citation type="journal article" date="2016" name="Genome Announc.">
        <title>Draft Genome Sequence of Criibacterium bergeronii gen. nov., sp. nov., Strain CCRI-22567T, Isolated from a Vaginal Sample from a Woman with Bacterial Vaginosis.</title>
        <authorList>
            <person name="Maheux A.F."/>
            <person name="Berube E."/>
            <person name="Boudreau D.K."/>
            <person name="Raymond F."/>
            <person name="Corbeil J."/>
            <person name="Roy P.H."/>
            <person name="Boissinot M."/>
            <person name="Omar R.F."/>
        </authorList>
    </citation>
    <scope>NUCLEOTIDE SEQUENCE [LARGE SCALE GENOMIC DNA]</scope>
    <source>
        <strain evidence="14 15">CCRI-22567</strain>
    </source>
</reference>
<dbReference type="PANTHER" id="PTHR30544">
    <property type="entry name" value="23S RRNA METHYLTRANSFERASE"/>
    <property type="match status" value="1"/>
</dbReference>
<keyword evidence="2 12" id="KW-0004">4Fe-4S</keyword>
<evidence type="ECO:0000259" key="13">
    <source>
        <dbReference type="PROSITE" id="PS51918"/>
    </source>
</evidence>
<comment type="caution">
    <text evidence="12">Lacks conserved residue(s) required for the propagation of feature annotation.</text>
</comment>
<comment type="cofactor">
    <cofactor evidence="12">
        <name>[4Fe-4S] cluster</name>
        <dbReference type="ChEBI" id="CHEBI:49883"/>
    </cofactor>
    <text evidence="12">Binds 1 [4Fe-4S] cluster. The cluster is coordinated with 3 cysteines and an exchangeable S-adenosyl-L-methionine.</text>
</comment>
<evidence type="ECO:0000256" key="7">
    <source>
        <dbReference type="ARBA" id="ARBA00022691"/>
    </source>
</evidence>
<feature type="binding site" evidence="12">
    <location>
        <begin position="157"/>
        <end position="158"/>
    </location>
    <ligand>
        <name>S-adenosyl-L-methionine</name>
        <dbReference type="ChEBI" id="CHEBI:59789"/>
    </ligand>
</feature>
<comment type="similarity">
    <text evidence="12">Belongs to the radical SAM superfamily. RlmN family.</text>
</comment>
<evidence type="ECO:0000256" key="9">
    <source>
        <dbReference type="ARBA" id="ARBA00022723"/>
    </source>
</evidence>
<dbReference type="EMBL" id="MBEW02000003">
    <property type="protein sequence ID" value="RDY21971.1"/>
    <property type="molecule type" value="Genomic_DNA"/>
</dbReference>
<comment type="caution">
    <text evidence="14">The sequence shown here is derived from an EMBL/GenBank/DDBJ whole genome shotgun (WGS) entry which is preliminary data.</text>
</comment>
<comment type="function">
    <text evidence="12">Specifically methylates position 2 of adenine 2503 in 23S rRNA and position 2 of adenine 37 in tRNAs.</text>
</comment>
<keyword evidence="5 12" id="KW-0489">Methyltransferase</keyword>
<dbReference type="GO" id="GO:0005737">
    <property type="term" value="C:cytoplasm"/>
    <property type="evidence" value="ECO:0007669"/>
    <property type="project" value="UniProtKB-SubCell"/>
</dbReference>
<keyword evidence="15" id="KW-1185">Reference proteome</keyword>
<dbReference type="NCBIfam" id="TIGR00048">
    <property type="entry name" value="rRNA_mod_RlmN"/>
    <property type="match status" value="1"/>
</dbReference>
<dbReference type="InterPro" id="IPR058240">
    <property type="entry name" value="rSAM_sf"/>
</dbReference>
<sequence length="355" mass="40194">MKKSILGYTLDEFTKILVDAGFEKYRAKQIYPFIFENLKLFDEISNIPKKLKDYLNESFVINDVEIYQKHKSKDGSVKYLMRLSDSNLIETVLMPYKYGLSLCISSQVGCLMGCKFCASTLNSLLRDMTASEMLGQIMAVSKDTAQRISHVVVMGSGEPLQNFDNLSRFFDLANSQTGLNLGQRHITISTCAPKGAIRRFADLNNQVNLAVSLHSAMQEKREQIMPVARSVSLEEIHGDIDYYLNKTNRRVTYEYALIENFNDSEKDAKELVNFASNQLCHINLIPLNKNEESIFNPLNKNEESIFNPPSKKKVEAFYNYLVKHGINATVRRQIGADIGGACGQLRASVLKKENI</sequence>
<evidence type="ECO:0000313" key="15">
    <source>
        <dbReference type="Proteomes" id="UP000093352"/>
    </source>
</evidence>
<feature type="binding site" evidence="12">
    <location>
        <position position="189"/>
    </location>
    <ligand>
        <name>S-adenosyl-L-methionine</name>
        <dbReference type="ChEBI" id="CHEBI:59789"/>
    </ligand>
</feature>
<evidence type="ECO:0000256" key="5">
    <source>
        <dbReference type="ARBA" id="ARBA00022603"/>
    </source>
</evidence>
<dbReference type="SUPFAM" id="SSF102114">
    <property type="entry name" value="Radical SAM enzymes"/>
    <property type="match status" value="1"/>
</dbReference>
<keyword evidence="7 12" id="KW-0949">S-adenosyl-L-methionine</keyword>
<gene>
    <name evidence="12 14" type="primary">rlmN</name>
    <name evidence="14" type="ORF">BBG48_002545</name>
</gene>
<dbReference type="SFLD" id="SFLDS00029">
    <property type="entry name" value="Radical_SAM"/>
    <property type="match status" value="1"/>
</dbReference>
<dbReference type="Gene3D" id="3.20.20.70">
    <property type="entry name" value="Aldolase class I"/>
    <property type="match status" value="1"/>
</dbReference>
<evidence type="ECO:0000256" key="2">
    <source>
        <dbReference type="ARBA" id="ARBA00022485"/>
    </source>
</evidence>
<dbReference type="GO" id="GO:0070040">
    <property type="term" value="F:rRNA (adenine(2503)-C2-)-methyltransferase activity"/>
    <property type="evidence" value="ECO:0007669"/>
    <property type="project" value="UniProtKB-UniRule"/>
</dbReference>
<keyword evidence="3 12" id="KW-0963">Cytoplasm</keyword>
<dbReference type="Proteomes" id="UP000093352">
    <property type="component" value="Unassembled WGS sequence"/>
</dbReference>
<feature type="active site" description="S-methylcysteine intermediate" evidence="12">
    <location>
        <position position="342"/>
    </location>
</feature>
<keyword evidence="9 12" id="KW-0479">Metal-binding</keyword>
<dbReference type="GO" id="GO:0002935">
    <property type="term" value="F:tRNA (adenine(37)-C2)-methyltransferase activity"/>
    <property type="evidence" value="ECO:0007669"/>
    <property type="project" value="UniProtKB-UniRule"/>
</dbReference>
<keyword evidence="8 12" id="KW-0819">tRNA processing</keyword>
<dbReference type="GO" id="GO:0051539">
    <property type="term" value="F:4 iron, 4 sulfur cluster binding"/>
    <property type="evidence" value="ECO:0007669"/>
    <property type="project" value="UniProtKB-UniRule"/>
</dbReference>
<feature type="active site" description="Proton acceptor" evidence="12">
    <location>
        <position position="90"/>
    </location>
</feature>
<feature type="binding site" evidence="12">
    <location>
        <begin position="212"/>
        <end position="214"/>
    </location>
    <ligand>
        <name>S-adenosyl-L-methionine</name>
        <dbReference type="ChEBI" id="CHEBI:59789"/>
    </ligand>
</feature>
<evidence type="ECO:0000256" key="12">
    <source>
        <dbReference type="HAMAP-Rule" id="MF_01849"/>
    </source>
</evidence>
<dbReference type="InterPro" id="IPR013785">
    <property type="entry name" value="Aldolase_TIM"/>
</dbReference>
<feature type="binding site" evidence="12">
    <location>
        <position position="114"/>
    </location>
    <ligand>
        <name>[4Fe-4S] cluster</name>
        <dbReference type="ChEBI" id="CHEBI:49883"/>
        <note>4Fe-4S-S-AdoMet</note>
    </ligand>
</feature>
<dbReference type="SFLD" id="SFLDF00275">
    <property type="entry name" value="adenosine_C2_methyltransferase"/>
    <property type="match status" value="1"/>
</dbReference>
<dbReference type="AlphaFoldDB" id="A0A371INB8"/>
<dbReference type="STRING" id="1871336.BBG48_06880"/>
<comment type="miscellaneous">
    <text evidence="12">Reaction proceeds by a ping-pong mechanism involving intermediate methylation of a conserved cysteine residue.</text>
</comment>
<dbReference type="PANTHER" id="PTHR30544:SF5">
    <property type="entry name" value="RADICAL SAM CORE DOMAIN-CONTAINING PROTEIN"/>
    <property type="match status" value="1"/>
</dbReference>
<keyword evidence="4 12" id="KW-0698">rRNA processing</keyword>
<dbReference type="InterPro" id="IPR004383">
    <property type="entry name" value="rRNA_lsu_MTrfase_RlmN/Cfr"/>
</dbReference>
<evidence type="ECO:0000256" key="11">
    <source>
        <dbReference type="ARBA" id="ARBA00023014"/>
    </source>
</evidence>
<evidence type="ECO:0000256" key="4">
    <source>
        <dbReference type="ARBA" id="ARBA00022552"/>
    </source>
</evidence>
<dbReference type="PIRSF" id="PIRSF006004">
    <property type="entry name" value="CHP00048"/>
    <property type="match status" value="1"/>
</dbReference>
<dbReference type="Pfam" id="PF21016">
    <property type="entry name" value="RlmN_N"/>
    <property type="match status" value="1"/>
</dbReference>
<dbReference type="Pfam" id="PF04055">
    <property type="entry name" value="Radical_SAM"/>
    <property type="match status" value="1"/>
</dbReference>